<dbReference type="OrthoDB" id="9850209at2"/>
<gene>
    <name evidence="2" type="ORF">CAP_8605</name>
</gene>
<dbReference type="STRING" id="1192034.CAP_8605"/>
<accession>A0A017SWY9</accession>
<reference evidence="2 3" key="1">
    <citation type="submission" date="2013-05" db="EMBL/GenBank/DDBJ databases">
        <title>Genome assembly of Chondromyces apiculatus DSM 436.</title>
        <authorList>
            <person name="Sharma G."/>
            <person name="Khatri I."/>
            <person name="Kaur C."/>
            <person name="Mayilraj S."/>
            <person name="Subramanian S."/>
        </authorList>
    </citation>
    <scope>NUCLEOTIDE SEQUENCE [LARGE SCALE GENOMIC DNA]</scope>
    <source>
        <strain evidence="2 3">DSM 436</strain>
    </source>
</reference>
<organism evidence="2 3">
    <name type="scientific">Chondromyces apiculatus DSM 436</name>
    <dbReference type="NCBI Taxonomy" id="1192034"/>
    <lineage>
        <taxon>Bacteria</taxon>
        <taxon>Pseudomonadati</taxon>
        <taxon>Myxococcota</taxon>
        <taxon>Polyangia</taxon>
        <taxon>Polyangiales</taxon>
        <taxon>Polyangiaceae</taxon>
        <taxon>Chondromyces</taxon>
    </lineage>
</organism>
<evidence type="ECO:0000313" key="2">
    <source>
        <dbReference type="EMBL" id="EYF01100.1"/>
    </source>
</evidence>
<dbReference type="Proteomes" id="UP000019678">
    <property type="component" value="Unassembled WGS sequence"/>
</dbReference>
<sequence length="164" mass="17647">MKNIIKQGLVAVSAATMMISATSVAQATQPGPVAQEPSADCCSMDASECSSCNSTSVWYAMEHLQYELGLLELIENLNVEDVALVNVEKALNGDILDLLNFYQSTVLNDVNVGLLQDILSNVITVAAGDDVIEISEFLNGNDIDIGDIVALDVLANNQVVFFYW</sequence>
<keyword evidence="1" id="KW-0732">Signal</keyword>
<protein>
    <submittedName>
        <fullName evidence="2">Uncharacterized protein</fullName>
    </submittedName>
</protein>
<dbReference type="AlphaFoldDB" id="A0A017SWY9"/>
<feature type="chain" id="PRO_5001496426" evidence="1">
    <location>
        <begin position="28"/>
        <end position="164"/>
    </location>
</feature>
<name>A0A017SWY9_9BACT</name>
<evidence type="ECO:0000256" key="1">
    <source>
        <dbReference type="SAM" id="SignalP"/>
    </source>
</evidence>
<dbReference type="RefSeq" id="WP_044249955.1">
    <property type="nucleotide sequence ID" value="NZ_ASRX01000088.1"/>
</dbReference>
<proteinExistence type="predicted"/>
<keyword evidence="3" id="KW-1185">Reference proteome</keyword>
<comment type="caution">
    <text evidence="2">The sequence shown here is derived from an EMBL/GenBank/DDBJ whole genome shotgun (WGS) entry which is preliminary data.</text>
</comment>
<dbReference type="EMBL" id="ASRX01000088">
    <property type="protein sequence ID" value="EYF01100.1"/>
    <property type="molecule type" value="Genomic_DNA"/>
</dbReference>
<evidence type="ECO:0000313" key="3">
    <source>
        <dbReference type="Proteomes" id="UP000019678"/>
    </source>
</evidence>
<feature type="signal peptide" evidence="1">
    <location>
        <begin position="1"/>
        <end position="27"/>
    </location>
</feature>